<evidence type="ECO:0000256" key="6">
    <source>
        <dbReference type="SAM" id="Coils"/>
    </source>
</evidence>
<comment type="caution">
    <text evidence="9">The sequence shown here is derived from an EMBL/GenBank/DDBJ whole genome shotgun (WGS) entry which is preliminary data.</text>
</comment>
<dbReference type="SMART" id="SM00387">
    <property type="entry name" value="HATPase_c"/>
    <property type="match status" value="1"/>
</dbReference>
<feature type="coiled-coil region" evidence="6">
    <location>
        <begin position="177"/>
        <end position="215"/>
    </location>
</feature>
<evidence type="ECO:0000313" key="9">
    <source>
        <dbReference type="EMBL" id="RKF37056.1"/>
    </source>
</evidence>
<dbReference type="CDD" id="cd00082">
    <property type="entry name" value="HisKA"/>
    <property type="match status" value="1"/>
</dbReference>
<dbReference type="Gene3D" id="3.30.450.40">
    <property type="match status" value="1"/>
</dbReference>
<dbReference type="InterPro" id="IPR003661">
    <property type="entry name" value="HisK_dim/P_dom"/>
</dbReference>
<evidence type="ECO:0000256" key="4">
    <source>
        <dbReference type="ARBA" id="ARBA00022679"/>
    </source>
</evidence>
<gene>
    <name evidence="9" type="ORF">BCY89_05235</name>
</gene>
<dbReference type="SMART" id="SM00065">
    <property type="entry name" value="GAF"/>
    <property type="match status" value="1"/>
</dbReference>
<dbReference type="Gene3D" id="2.10.70.100">
    <property type="match status" value="1"/>
</dbReference>
<dbReference type="SMART" id="SM00388">
    <property type="entry name" value="HisKA"/>
    <property type="match status" value="1"/>
</dbReference>
<evidence type="ECO:0000256" key="3">
    <source>
        <dbReference type="ARBA" id="ARBA00022553"/>
    </source>
</evidence>
<dbReference type="InterPro" id="IPR036890">
    <property type="entry name" value="HATPase_C_sf"/>
</dbReference>
<dbReference type="SUPFAM" id="SSF47384">
    <property type="entry name" value="Homodimeric domain of signal transducing histidine kinase"/>
    <property type="match status" value="1"/>
</dbReference>
<dbReference type="Pfam" id="PF08447">
    <property type="entry name" value="PAS_3"/>
    <property type="match status" value="1"/>
</dbReference>
<dbReference type="Pfam" id="PF01590">
    <property type="entry name" value="GAF"/>
    <property type="match status" value="1"/>
</dbReference>
<dbReference type="EMBL" id="MCAQ01000012">
    <property type="protein sequence ID" value="RKF37056.1"/>
    <property type="molecule type" value="Genomic_DNA"/>
</dbReference>
<dbReference type="InterPro" id="IPR003594">
    <property type="entry name" value="HATPase_dom"/>
</dbReference>
<dbReference type="SUPFAM" id="SSF55874">
    <property type="entry name" value="ATPase domain of HSP90 chaperone/DNA topoisomerase II/histidine kinase"/>
    <property type="match status" value="1"/>
</dbReference>
<dbReference type="InterPro" id="IPR013656">
    <property type="entry name" value="PAS_4"/>
</dbReference>
<dbReference type="InterPro" id="IPR029016">
    <property type="entry name" value="GAF-like_dom_sf"/>
</dbReference>
<dbReference type="InterPro" id="IPR001610">
    <property type="entry name" value="PAC"/>
</dbReference>
<proteinExistence type="predicted"/>
<reference evidence="9 10" key="1">
    <citation type="submission" date="2016-07" db="EMBL/GenBank/DDBJ databases">
        <title>Genome analysis of Sphingobacterium siyangense T12B17.</title>
        <authorList>
            <person name="Xu D."/>
            <person name="Su Y."/>
            <person name="Zheng S."/>
        </authorList>
    </citation>
    <scope>NUCLEOTIDE SEQUENCE [LARGE SCALE GENOMIC DNA]</scope>
    <source>
        <strain evidence="9 10">T12B17</strain>
    </source>
</reference>
<evidence type="ECO:0000259" key="8">
    <source>
        <dbReference type="PROSITE" id="PS50113"/>
    </source>
</evidence>
<name>A0A420FVR7_9SPHI</name>
<evidence type="ECO:0000256" key="1">
    <source>
        <dbReference type="ARBA" id="ARBA00000085"/>
    </source>
</evidence>
<dbReference type="PANTHER" id="PTHR43304">
    <property type="entry name" value="PHYTOCHROME-LIKE PROTEIN CPH1"/>
    <property type="match status" value="1"/>
</dbReference>
<dbReference type="GO" id="GO:0000155">
    <property type="term" value="F:phosphorelay sensor kinase activity"/>
    <property type="evidence" value="ECO:0007669"/>
    <property type="project" value="InterPro"/>
</dbReference>
<protein>
    <recommendedName>
        <fullName evidence="2">histidine kinase</fullName>
        <ecNumber evidence="2">2.7.13.3</ecNumber>
    </recommendedName>
</protein>
<evidence type="ECO:0000259" key="7">
    <source>
        <dbReference type="PROSITE" id="PS50109"/>
    </source>
</evidence>
<dbReference type="InterPro" id="IPR003018">
    <property type="entry name" value="GAF"/>
</dbReference>
<dbReference type="Pfam" id="PF02518">
    <property type="entry name" value="HATPase_c"/>
    <property type="match status" value="1"/>
</dbReference>
<dbReference type="SUPFAM" id="SSF55781">
    <property type="entry name" value="GAF domain-like"/>
    <property type="match status" value="1"/>
</dbReference>
<accession>A0A420FVR7</accession>
<dbReference type="Gene3D" id="3.30.450.20">
    <property type="entry name" value="PAS domain"/>
    <property type="match status" value="2"/>
</dbReference>
<dbReference type="InterPro" id="IPR005467">
    <property type="entry name" value="His_kinase_dom"/>
</dbReference>
<dbReference type="CDD" id="cd00075">
    <property type="entry name" value="HATPase"/>
    <property type="match status" value="1"/>
</dbReference>
<sequence length="706" mass="79401">MIENTFGMDIMPENEHDRLNALRRYKITGTPSEASFDGIAKLATQIFNAPIALLSLVDAESVYFKANIGMGTTKETNRGQSLCSLAILDKKVTVFEDTLKEDILLTNPNVIGDFGLRFYAGAPLITHDGFMIGSLCVIDKHPRVFTTADRQILEGLARTAMDQIELRSSSIDKIDELEGVNITMATMQQRLLELNDEMELANDELYRTNSQLNKSYDLTVLLNKNLKKSERRFRSFIDKAPIAFAILTGRELVIEVANDMMLKLWHKTEIILGKPLEQALPELQGQPYLGILDDVFTTGQNYIGDTAYARLESMGVLGDHYFDFTYEPLKNDEGETESIIVIANEVTERIKRNEHLEALNYQLEIALKAGELGSYNRDIRTGKMDCSETCKLNFGLTKNDRFDYDVLMQSIVPEHREMVYQKVQDAIQNKTTYHAEYLIRWPDGSLHWINASGLPKYDAEGNATHLIGVVADITKRKNYESQKDDFLGIASHELKTPVTGLKGTIQLLERFKDKTGSDIISRLIDQSAVNIKKIVTLVDDLLNMHRISEGQLHLEKTTFKASKILTSSCHNIISQGNHQVNITGDLDADIFADEQRLEQVLVNFVNNAVKYAPESREINITVEQLQDRIKITVKDQGEGINPAVQPFIFDRYYRANHEGKSYSGLGLGLYISAEIIKKHGGQIGVDSTVGLGSSFWFSIPLPTAEK</sequence>
<keyword evidence="3" id="KW-0597">Phosphoprotein</keyword>
<dbReference type="RefSeq" id="WP_120334163.1">
    <property type="nucleotide sequence ID" value="NZ_MCAQ01000012.1"/>
</dbReference>
<comment type="catalytic activity">
    <reaction evidence="1">
        <text>ATP + protein L-histidine = ADP + protein N-phospho-L-histidine.</text>
        <dbReference type="EC" id="2.7.13.3"/>
    </reaction>
</comment>
<dbReference type="PROSITE" id="PS50113">
    <property type="entry name" value="PAC"/>
    <property type="match status" value="1"/>
</dbReference>
<dbReference type="InterPro" id="IPR000700">
    <property type="entry name" value="PAS-assoc_C"/>
</dbReference>
<dbReference type="PANTHER" id="PTHR43304:SF1">
    <property type="entry name" value="PAC DOMAIN-CONTAINING PROTEIN"/>
    <property type="match status" value="1"/>
</dbReference>
<evidence type="ECO:0000256" key="5">
    <source>
        <dbReference type="ARBA" id="ARBA00022777"/>
    </source>
</evidence>
<keyword evidence="4" id="KW-0808">Transferase</keyword>
<feature type="domain" description="Histidine kinase" evidence="7">
    <location>
        <begin position="489"/>
        <end position="703"/>
    </location>
</feature>
<dbReference type="InterPro" id="IPR035965">
    <property type="entry name" value="PAS-like_dom_sf"/>
</dbReference>
<dbReference type="NCBIfam" id="TIGR00229">
    <property type="entry name" value="sensory_box"/>
    <property type="match status" value="1"/>
</dbReference>
<evidence type="ECO:0000313" key="10">
    <source>
        <dbReference type="Proteomes" id="UP000286402"/>
    </source>
</evidence>
<dbReference type="FunFam" id="3.30.565.10:FF:000006">
    <property type="entry name" value="Sensor histidine kinase WalK"/>
    <property type="match status" value="1"/>
</dbReference>
<dbReference type="SMART" id="SM00086">
    <property type="entry name" value="PAC"/>
    <property type="match status" value="1"/>
</dbReference>
<dbReference type="InterPro" id="IPR004358">
    <property type="entry name" value="Sig_transdc_His_kin-like_C"/>
</dbReference>
<dbReference type="InterPro" id="IPR000014">
    <property type="entry name" value="PAS"/>
</dbReference>
<dbReference type="EC" id="2.7.13.3" evidence="2"/>
<dbReference type="AlphaFoldDB" id="A0A420FVR7"/>
<dbReference type="SUPFAM" id="SSF55785">
    <property type="entry name" value="PYP-like sensor domain (PAS domain)"/>
    <property type="match status" value="2"/>
</dbReference>
<dbReference type="PRINTS" id="PR00344">
    <property type="entry name" value="BCTRLSENSOR"/>
</dbReference>
<dbReference type="PROSITE" id="PS50109">
    <property type="entry name" value="HIS_KIN"/>
    <property type="match status" value="1"/>
</dbReference>
<dbReference type="InterPro" id="IPR013655">
    <property type="entry name" value="PAS_fold_3"/>
</dbReference>
<dbReference type="Pfam" id="PF00512">
    <property type="entry name" value="HisKA"/>
    <property type="match status" value="1"/>
</dbReference>
<evidence type="ECO:0000256" key="2">
    <source>
        <dbReference type="ARBA" id="ARBA00012438"/>
    </source>
</evidence>
<dbReference type="InterPro" id="IPR052162">
    <property type="entry name" value="Sensor_kinase/Photoreceptor"/>
</dbReference>
<dbReference type="Pfam" id="PF08448">
    <property type="entry name" value="PAS_4"/>
    <property type="match status" value="1"/>
</dbReference>
<dbReference type="Proteomes" id="UP000286402">
    <property type="component" value="Unassembled WGS sequence"/>
</dbReference>
<keyword evidence="6" id="KW-0175">Coiled coil</keyword>
<keyword evidence="10" id="KW-1185">Reference proteome</keyword>
<dbReference type="CDD" id="cd00130">
    <property type="entry name" value="PAS"/>
    <property type="match status" value="1"/>
</dbReference>
<dbReference type="Gene3D" id="3.30.565.10">
    <property type="entry name" value="Histidine kinase-like ATPase, C-terminal domain"/>
    <property type="match status" value="1"/>
</dbReference>
<keyword evidence="5" id="KW-0418">Kinase</keyword>
<dbReference type="InterPro" id="IPR036097">
    <property type="entry name" value="HisK_dim/P_sf"/>
</dbReference>
<dbReference type="Gene3D" id="1.10.287.130">
    <property type="match status" value="1"/>
</dbReference>
<feature type="domain" description="PAC" evidence="8">
    <location>
        <begin position="433"/>
        <end position="485"/>
    </location>
</feature>
<organism evidence="9 10">
    <name type="scientific">Sphingobacterium siyangense</name>
    <dbReference type="NCBI Taxonomy" id="459529"/>
    <lineage>
        <taxon>Bacteria</taxon>
        <taxon>Pseudomonadati</taxon>
        <taxon>Bacteroidota</taxon>
        <taxon>Sphingobacteriia</taxon>
        <taxon>Sphingobacteriales</taxon>
        <taxon>Sphingobacteriaceae</taxon>
        <taxon>Sphingobacterium</taxon>
    </lineage>
</organism>